<evidence type="ECO:0000259" key="5">
    <source>
        <dbReference type="Pfam" id="PF07971"/>
    </source>
</evidence>
<dbReference type="InterPro" id="IPR005887">
    <property type="entry name" value="GH92_a_mannosidase_put"/>
</dbReference>
<comment type="cofactor">
    <cofactor evidence="1">
        <name>Ca(2+)</name>
        <dbReference type="ChEBI" id="CHEBI:29108"/>
    </cofactor>
</comment>
<accession>A0A512BJX6</accession>
<dbReference type="EMBL" id="BJYT01000049">
    <property type="protein sequence ID" value="GEO12258.1"/>
    <property type="molecule type" value="Genomic_DNA"/>
</dbReference>
<evidence type="ECO:0000256" key="1">
    <source>
        <dbReference type="ARBA" id="ARBA00001913"/>
    </source>
</evidence>
<dbReference type="GO" id="GO:0000224">
    <property type="term" value="F:peptide-N4-(N-acetyl-beta-glucosaminyl)asparagine amidase activity"/>
    <property type="evidence" value="ECO:0007669"/>
    <property type="project" value="TreeGrafter"/>
</dbReference>
<dbReference type="FunFam" id="3.30.2080.10:FF:000001">
    <property type="entry name" value="Alpha-1,2-mannosidase subfamily"/>
    <property type="match status" value="1"/>
</dbReference>
<keyword evidence="4" id="KW-0732">Signal</keyword>
<organism evidence="7 8">
    <name type="scientific">Segetibacter aerophilus</name>
    <dbReference type="NCBI Taxonomy" id="670293"/>
    <lineage>
        <taxon>Bacteria</taxon>
        <taxon>Pseudomonadati</taxon>
        <taxon>Bacteroidota</taxon>
        <taxon>Chitinophagia</taxon>
        <taxon>Chitinophagales</taxon>
        <taxon>Chitinophagaceae</taxon>
        <taxon>Segetibacter</taxon>
    </lineage>
</organism>
<protein>
    <submittedName>
        <fullName evidence="7">Alpha-1 2-mannosidase</fullName>
    </submittedName>
</protein>
<dbReference type="Pfam" id="PF17678">
    <property type="entry name" value="Glyco_hydro_92N"/>
    <property type="match status" value="1"/>
</dbReference>
<dbReference type="Pfam" id="PF07971">
    <property type="entry name" value="Glyco_hydro_92"/>
    <property type="match status" value="1"/>
</dbReference>
<evidence type="ECO:0000313" key="7">
    <source>
        <dbReference type="EMBL" id="GEO12258.1"/>
    </source>
</evidence>
<dbReference type="GO" id="GO:0005829">
    <property type="term" value="C:cytosol"/>
    <property type="evidence" value="ECO:0007669"/>
    <property type="project" value="TreeGrafter"/>
</dbReference>
<dbReference type="GO" id="GO:0005975">
    <property type="term" value="P:carbohydrate metabolic process"/>
    <property type="evidence" value="ECO:0007669"/>
    <property type="project" value="InterPro"/>
</dbReference>
<evidence type="ECO:0000256" key="2">
    <source>
        <dbReference type="ARBA" id="ARBA00011245"/>
    </source>
</evidence>
<evidence type="ECO:0000256" key="4">
    <source>
        <dbReference type="SAM" id="SignalP"/>
    </source>
</evidence>
<sequence length="759" mass="86094">MKKSFLLLTFFASFCCIAQKPKTQKQEVDYVNPLIGTAATGFAKGLDGGGTMPSVCLPYAMTNFVAQTGESKMSRMNYFYEDSSLIGFMASHQPTVWMGDYGYVSVMPQIGDLKVLPKERALSYSHSNEVSKPYYYSVSLNAGKQRIKGEIAGASRAGIFQFTFPASQNAHLIIHGINLNPELTDWANDFTDRIKKLKGYVKVDRTKMEITGYNPDRMSAQIGPELPNFKGYFVIKFNKPFKSFGTWDGNQINKSSTEQFGTRMGAYISFATNNDEKVEVRIGTSFISLEQARKNLAIELQGKDFNQLVQSTKNEWQKNLSRIKVNGVTEDQKSIFYTAMFHTMQFPREMSEYGKYYSGFDDKVHTGTSYTDFSLWDTYRALHPLLLLTQPERVNPMITAMLNMYKEGGRLPMWPNPAETNIMIGTHADPVIADAFIKGFKGFDTKLAYEAMMKDVFVPPFNDTGLRYGDRDKWYDYEAQAGVTWFKKLGYIPSDKTAESVSRTIEYSVDDYAVAQYAKAMGKMDDYERIMALTKNYKNLYDTTAGFMLPRKLNGAFDEKNRGGNWEGFTEGGPWTYTFGAMHDVPGMIDMMGGREKFAAKLDENFEGKHYRHDNEPGHHYIYLYDYCGQPWKTQELMRKHTTENFRNEPIGINGNEDCGQMAAWYIFGVVGFYPVTPASGIYAIGAPQFPELTISLMERGKPHSFQIVANNLSAANKYIQKVTLDGKPITKPFISHSEIMKGSKLIFEMGPVPNYDWK</sequence>
<reference evidence="7 8" key="1">
    <citation type="submission" date="2019-07" db="EMBL/GenBank/DDBJ databases">
        <title>Whole genome shotgun sequence of Segetibacter aerophilus NBRC 106135.</title>
        <authorList>
            <person name="Hosoyama A."/>
            <person name="Uohara A."/>
            <person name="Ohji S."/>
            <person name="Ichikawa N."/>
        </authorList>
    </citation>
    <scope>NUCLEOTIDE SEQUENCE [LARGE SCALE GENOMIC DNA]</scope>
    <source>
        <strain evidence="7 8">NBRC 106135</strain>
    </source>
</reference>
<feature type="signal peptide" evidence="4">
    <location>
        <begin position="1"/>
        <end position="18"/>
    </location>
</feature>
<dbReference type="InterPro" id="IPR050883">
    <property type="entry name" value="PNGase"/>
</dbReference>
<dbReference type="InterPro" id="IPR014718">
    <property type="entry name" value="GH-type_carb-bd"/>
</dbReference>
<dbReference type="SUPFAM" id="SSF48208">
    <property type="entry name" value="Six-hairpin glycosidases"/>
    <property type="match status" value="1"/>
</dbReference>
<dbReference type="Gene3D" id="2.70.98.10">
    <property type="match status" value="1"/>
</dbReference>
<dbReference type="Gene3D" id="1.20.1050.60">
    <property type="entry name" value="alpha-1,2-mannosidase"/>
    <property type="match status" value="1"/>
</dbReference>
<dbReference type="GO" id="GO:0006516">
    <property type="term" value="P:glycoprotein catabolic process"/>
    <property type="evidence" value="ECO:0007669"/>
    <property type="project" value="TreeGrafter"/>
</dbReference>
<dbReference type="PANTHER" id="PTHR12143:SF43">
    <property type="entry name" value="PUTATIVE-RELATED"/>
    <property type="match status" value="1"/>
</dbReference>
<proteinExistence type="predicted"/>
<dbReference type="OrthoDB" id="9804511at2"/>
<dbReference type="Proteomes" id="UP000321513">
    <property type="component" value="Unassembled WGS sequence"/>
</dbReference>
<keyword evidence="8" id="KW-1185">Reference proteome</keyword>
<keyword evidence="3" id="KW-0106">Calcium</keyword>
<comment type="caution">
    <text evidence="7">The sequence shown here is derived from an EMBL/GenBank/DDBJ whole genome shotgun (WGS) entry which is preliminary data.</text>
</comment>
<evidence type="ECO:0000259" key="6">
    <source>
        <dbReference type="Pfam" id="PF17678"/>
    </source>
</evidence>
<feature type="domain" description="Glycosyl hydrolase family 92 N-terminal" evidence="6">
    <location>
        <begin position="30"/>
        <end position="285"/>
    </location>
</feature>
<evidence type="ECO:0000313" key="8">
    <source>
        <dbReference type="Proteomes" id="UP000321513"/>
    </source>
</evidence>
<dbReference type="Gene3D" id="3.30.2080.10">
    <property type="entry name" value="GH92 mannosidase domain"/>
    <property type="match status" value="1"/>
</dbReference>
<dbReference type="PANTHER" id="PTHR12143">
    <property type="entry name" value="PEPTIDE N-GLYCANASE PNGASE -RELATED"/>
    <property type="match status" value="1"/>
</dbReference>
<dbReference type="AlphaFoldDB" id="A0A512BJX6"/>
<evidence type="ECO:0000256" key="3">
    <source>
        <dbReference type="ARBA" id="ARBA00022837"/>
    </source>
</evidence>
<dbReference type="InterPro" id="IPR041371">
    <property type="entry name" value="GH92_N"/>
</dbReference>
<gene>
    <name evidence="7" type="ORF">SAE01_47540</name>
</gene>
<dbReference type="GO" id="GO:0030246">
    <property type="term" value="F:carbohydrate binding"/>
    <property type="evidence" value="ECO:0007669"/>
    <property type="project" value="InterPro"/>
</dbReference>
<dbReference type="InterPro" id="IPR008928">
    <property type="entry name" value="6-hairpin_glycosidase_sf"/>
</dbReference>
<dbReference type="NCBIfam" id="TIGR01180">
    <property type="entry name" value="aman2_put"/>
    <property type="match status" value="1"/>
</dbReference>
<dbReference type="FunFam" id="1.20.1050.60:FF:000001">
    <property type="entry name" value="Putative alpha-1,2-mannosidase"/>
    <property type="match status" value="1"/>
</dbReference>
<dbReference type="RefSeq" id="WP_147206376.1">
    <property type="nucleotide sequence ID" value="NZ_BJYT01000049.1"/>
</dbReference>
<feature type="domain" description="Glycosyl hydrolase family 92" evidence="5">
    <location>
        <begin position="291"/>
        <end position="752"/>
    </location>
</feature>
<name>A0A512BJX6_9BACT</name>
<comment type="subunit">
    <text evidence="2">Monomer.</text>
</comment>
<dbReference type="InterPro" id="IPR012939">
    <property type="entry name" value="Glyco_hydro_92"/>
</dbReference>
<dbReference type="Gene3D" id="1.20.1610.10">
    <property type="entry name" value="alpha-1,2-mannosidases domains"/>
    <property type="match status" value="1"/>
</dbReference>
<feature type="chain" id="PRO_5022050599" evidence="4">
    <location>
        <begin position="19"/>
        <end position="759"/>
    </location>
</feature>